<sequence length="133" mass="15384">MKNAPLFHTARGQHVGLWLFSAALVDTGTLIVYIMCQVYFQIPVMSMMGDPVTYRALSHLLNWGMPPSVFPLGGRRKIEYFRRTNRVMGDQKSITFTLTCICSRVFLHRLSSGVVIKELFMEIRIIRKSLRFR</sequence>
<accession>A0AAV4YEI7</accession>
<dbReference type="EMBL" id="BPLR01019147">
    <property type="protein sequence ID" value="GIZ04811.1"/>
    <property type="molecule type" value="Genomic_DNA"/>
</dbReference>
<keyword evidence="3" id="KW-1185">Reference proteome</keyword>
<evidence type="ECO:0000256" key="1">
    <source>
        <dbReference type="SAM" id="Phobius"/>
    </source>
</evidence>
<gene>
    <name evidence="2" type="ORF">CEXT_741931</name>
</gene>
<feature type="transmembrane region" description="Helical" evidence="1">
    <location>
        <begin position="15"/>
        <end position="40"/>
    </location>
</feature>
<evidence type="ECO:0000313" key="2">
    <source>
        <dbReference type="EMBL" id="GIZ04811.1"/>
    </source>
</evidence>
<keyword evidence="1" id="KW-0472">Membrane</keyword>
<comment type="caution">
    <text evidence="2">The sequence shown here is derived from an EMBL/GenBank/DDBJ whole genome shotgun (WGS) entry which is preliminary data.</text>
</comment>
<protein>
    <submittedName>
        <fullName evidence="2">Uncharacterized protein</fullName>
    </submittedName>
</protein>
<keyword evidence="1" id="KW-0812">Transmembrane</keyword>
<organism evidence="2 3">
    <name type="scientific">Caerostris extrusa</name>
    <name type="common">Bark spider</name>
    <name type="synonym">Caerostris bankana</name>
    <dbReference type="NCBI Taxonomy" id="172846"/>
    <lineage>
        <taxon>Eukaryota</taxon>
        <taxon>Metazoa</taxon>
        <taxon>Ecdysozoa</taxon>
        <taxon>Arthropoda</taxon>
        <taxon>Chelicerata</taxon>
        <taxon>Arachnida</taxon>
        <taxon>Araneae</taxon>
        <taxon>Araneomorphae</taxon>
        <taxon>Entelegynae</taxon>
        <taxon>Araneoidea</taxon>
        <taxon>Araneidae</taxon>
        <taxon>Caerostris</taxon>
    </lineage>
</organism>
<dbReference type="Proteomes" id="UP001054945">
    <property type="component" value="Unassembled WGS sequence"/>
</dbReference>
<keyword evidence="1" id="KW-1133">Transmembrane helix</keyword>
<proteinExistence type="predicted"/>
<dbReference type="AlphaFoldDB" id="A0AAV4YEI7"/>
<reference evidence="2 3" key="1">
    <citation type="submission" date="2021-06" db="EMBL/GenBank/DDBJ databases">
        <title>Caerostris extrusa draft genome.</title>
        <authorList>
            <person name="Kono N."/>
            <person name="Arakawa K."/>
        </authorList>
    </citation>
    <scope>NUCLEOTIDE SEQUENCE [LARGE SCALE GENOMIC DNA]</scope>
</reference>
<name>A0AAV4YEI7_CAEEX</name>
<evidence type="ECO:0000313" key="3">
    <source>
        <dbReference type="Proteomes" id="UP001054945"/>
    </source>
</evidence>